<dbReference type="PANTHER" id="PTHR34203">
    <property type="entry name" value="METHYLTRANSFERASE, FKBM FAMILY PROTEIN"/>
    <property type="match status" value="1"/>
</dbReference>
<dbReference type="Pfam" id="PF05050">
    <property type="entry name" value="Methyltransf_21"/>
    <property type="match status" value="1"/>
</dbReference>
<dbReference type="Proteomes" id="UP000461730">
    <property type="component" value="Unassembled WGS sequence"/>
</dbReference>
<feature type="domain" description="Methyltransferase FkbM" evidence="1">
    <location>
        <begin position="94"/>
        <end position="235"/>
    </location>
</feature>
<organism evidence="2 3">
    <name type="scientific">Chitinophaga tropicalis</name>
    <dbReference type="NCBI Taxonomy" id="2683588"/>
    <lineage>
        <taxon>Bacteria</taxon>
        <taxon>Pseudomonadati</taxon>
        <taxon>Bacteroidota</taxon>
        <taxon>Chitinophagia</taxon>
        <taxon>Chitinophagales</taxon>
        <taxon>Chitinophagaceae</taxon>
        <taxon>Chitinophaga</taxon>
    </lineage>
</organism>
<proteinExistence type="predicted"/>
<evidence type="ECO:0000313" key="3">
    <source>
        <dbReference type="Proteomes" id="UP000461730"/>
    </source>
</evidence>
<dbReference type="PANTHER" id="PTHR34203:SF15">
    <property type="entry name" value="SLL1173 PROTEIN"/>
    <property type="match status" value="1"/>
</dbReference>
<dbReference type="InterPro" id="IPR029063">
    <property type="entry name" value="SAM-dependent_MTases_sf"/>
</dbReference>
<keyword evidence="2" id="KW-0489">Methyltransferase</keyword>
<dbReference type="SUPFAM" id="SSF53335">
    <property type="entry name" value="S-adenosyl-L-methionine-dependent methyltransferases"/>
    <property type="match status" value="1"/>
</dbReference>
<protein>
    <submittedName>
        <fullName evidence="2">FkbM family methyltransferase</fullName>
    </submittedName>
</protein>
<dbReference type="InterPro" id="IPR006342">
    <property type="entry name" value="FkbM_mtfrase"/>
</dbReference>
<dbReference type="GO" id="GO:0032259">
    <property type="term" value="P:methylation"/>
    <property type="evidence" value="ECO:0007669"/>
    <property type="project" value="UniProtKB-KW"/>
</dbReference>
<keyword evidence="2" id="KW-0808">Transferase</keyword>
<gene>
    <name evidence="2" type="ORF">GO493_27655</name>
</gene>
<dbReference type="RefSeq" id="WP_157309487.1">
    <property type="nucleotide sequence ID" value="NZ_WRXN01000018.1"/>
</dbReference>
<dbReference type="GO" id="GO:0008168">
    <property type="term" value="F:methyltransferase activity"/>
    <property type="evidence" value="ECO:0007669"/>
    <property type="project" value="UniProtKB-KW"/>
</dbReference>
<reference evidence="2 3" key="1">
    <citation type="submission" date="2019-12" db="EMBL/GenBank/DDBJ databases">
        <title>Chitinophaga sp. strain ysch24 (GDMCC 1.1355), whole genome shotgun sequence.</title>
        <authorList>
            <person name="Zhang X."/>
        </authorList>
    </citation>
    <scope>NUCLEOTIDE SEQUENCE [LARGE SCALE GENOMIC DNA]</scope>
    <source>
        <strain evidence="3">ysch24</strain>
    </source>
</reference>
<dbReference type="Gene3D" id="3.40.50.150">
    <property type="entry name" value="Vaccinia Virus protein VP39"/>
    <property type="match status" value="1"/>
</dbReference>
<name>A0A7K1UCF1_9BACT</name>
<evidence type="ECO:0000259" key="1">
    <source>
        <dbReference type="Pfam" id="PF05050"/>
    </source>
</evidence>
<sequence>MAYTPSPFRVSKYGKYFAYCLEFMKRGDYQSVSEAFRYLLFKGLPARPRIATTRMGTFRFRKGTTDFQFANFSYESAIKKHLQKVMSNIGLFIDVGACIGEYDIWLAKQGVRSVAVEPVNHQAIFENIALNKIPEGSIQVMKCAAGSENKKVSFHVLEGVTSSSYINNEESGGDIDCRRLDDIIDINAIDKEKLTVIKLDIEGSEIEALRGAEKLIKGIEKLHLIYEYTFSGEQAIREVLDRYARFSYKDLDGVNMLAVKY</sequence>
<comment type="caution">
    <text evidence="2">The sequence shown here is derived from an EMBL/GenBank/DDBJ whole genome shotgun (WGS) entry which is preliminary data.</text>
</comment>
<dbReference type="AlphaFoldDB" id="A0A7K1UCF1"/>
<dbReference type="EMBL" id="WRXN01000018">
    <property type="protein sequence ID" value="MVT12067.1"/>
    <property type="molecule type" value="Genomic_DNA"/>
</dbReference>
<accession>A0A7K1UCF1</accession>
<keyword evidence="3" id="KW-1185">Reference proteome</keyword>
<dbReference type="InterPro" id="IPR052514">
    <property type="entry name" value="SAM-dependent_MTase"/>
</dbReference>
<dbReference type="NCBIfam" id="TIGR01444">
    <property type="entry name" value="fkbM_fam"/>
    <property type="match status" value="1"/>
</dbReference>
<evidence type="ECO:0000313" key="2">
    <source>
        <dbReference type="EMBL" id="MVT12067.1"/>
    </source>
</evidence>